<proteinExistence type="predicted"/>
<accession>A0ABW9HZT3</accession>
<evidence type="ECO:0000313" key="5">
    <source>
        <dbReference type="EMBL" id="MFM9613111.1"/>
    </source>
</evidence>
<feature type="domain" description="HTH tetR-type" evidence="4">
    <location>
        <begin position="20"/>
        <end position="80"/>
    </location>
</feature>
<dbReference type="Pfam" id="PF00440">
    <property type="entry name" value="TetR_N"/>
    <property type="match status" value="1"/>
</dbReference>
<dbReference type="RefSeq" id="WP_409123640.1">
    <property type="nucleotide sequence ID" value="NZ_JBJVNI010000018.1"/>
</dbReference>
<dbReference type="InterPro" id="IPR001647">
    <property type="entry name" value="HTH_TetR"/>
</dbReference>
<dbReference type="Gene3D" id="1.10.357.10">
    <property type="entry name" value="Tetracycline Repressor, domain 2"/>
    <property type="match status" value="1"/>
</dbReference>
<sequence>MPAGRGLMEGAADGARSDATRNRERILDAARRLVVEHGPEHVTMREVAAEAGVGKGTLFRRFGDRDGLLAALLDEADADFLEACTSGPPPLGPGAPPVERLTAFGHALLDRTAVEGDLGPPLARVLLPRHRDDSVPGRAFQTHVTALLREAGVEGDHDLLARALLSFLSWETMDYLGRHAIPEARLYAAWADLVRRVLCLPRG</sequence>
<evidence type="ECO:0000256" key="3">
    <source>
        <dbReference type="SAM" id="MobiDB-lite"/>
    </source>
</evidence>
<organism evidence="5 6">
    <name type="scientific">Streptomyces niveiscabiei</name>
    <dbReference type="NCBI Taxonomy" id="164115"/>
    <lineage>
        <taxon>Bacteria</taxon>
        <taxon>Bacillati</taxon>
        <taxon>Actinomycetota</taxon>
        <taxon>Actinomycetes</taxon>
        <taxon>Kitasatosporales</taxon>
        <taxon>Streptomycetaceae</taxon>
        <taxon>Streptomyces</taxon>
    </lineage>
</organism>
<evidence type="ECO:0000313" key="6">
    <source>
        <dbReference type="Proteomes" id="UP001631957"/>
    </source>
</evidence>
<keyword evidence="6" id="KW-1185">Reference proteome</keyword>
<feature type="DNA-binding region" description="H-T-H motif" evidence="2">
    <location>
        <begin position="43"/>
        <end position="62"/>
    </location>
</feature>
<dbReference type="PRINTS" id="PR00455">
    <property type="entry name" value="HTHTETR"/>
</dbReference>
<protein>
    <submittedName>
        <fullName evidence="5">TetR/AcrR family transcriptional regulator</fullName>
    </submittedName>
</protein>
<evidence type="ECO:0000256" key="2">
    <source>
        <dbReference type="PROSITE-ProRule" id="PRU00335"/>
    </source>
</evidence>
<evidence type="ECO:0000259" key="4">
    <source>
        <dbReference type="PROSITE" id="PS50977"/>
    </source>
</evidence>
<dbReference type="PANTHER" id="PTHR30055">
    <property type="entry name" value="HTH-TYPE TRANSCRIPTIONAL REGULATOR RUTR"/>
    <property type="match status" value="1"/>
</dbReference>
<keyword evidence="1 2" id="KW-0238">DNA-binding</keyword>
<dbReference type="InterPro" id="IPR009057">
    <property type="entry name" value="Homeodomain-like_sf"/>
</dbReference>
<dbReference type="SUPFAM" id="SSF46689">
    <property type="entry name" value="Homeodomain-like"/>
    <property type="match status" value="1"/>
</dbReference>
<dbReference type="InterPro" id="IPR050109">
    <property type="entry name" value="HTH-type_TetR-like_transc_reg"/>
</dbReference>
<dbReference type="Proteomes" id="UP001631957">
    <property type="component" value="Unassembled WGS sequence"/>
</dbReference>
<dbReference type="PANTHER" id="PTHR30055:SF209">
    <property type="entry name" value="POSSIBLE TRANSCRIPTIONAL REGULATORY PROTEIN (PROBABLY TETR-FAMILY)"/>
    <property type="match status" value="1"/>
</dbReference>
<gene>
    <name evidence="5" type="ORF">ACKI18_31030</name>
</gene>
<comment type="caution">
    <text evidence="5">The sequence shown here is derived from an EMBL/GenBank/DDBJ whole genome shotgun (WGS) entry which is preliminary data.</text>
</comment>
<name>A0ABW9HZT3_9ACTN</name>
<reference evidence="5 6" key="1">
    <citation type="submission" date="2024-12" db="EMBL/GenBank/DDBJ databases">
        <title>Forecasting of Potato common scab and diversities of Pathogenic streptomyces spp. in china.</title>
        <authorList>
            <person name="Handique U."/>
            <person name="Wu J."/>
        </authorList>
    </citation>
    <scope>NUCLEOTIDE SEQUENCE [LARGE SCALE GENOMIC DNA]</scope>
    <source>
        <strain evidence="5 6">ZRIMU1530</strain>
    </source>
</reference>
<evidence type="ECO:0000256" key="1">
    <source>
        <dbReference type="ARBA" id="ARBA00023125"/>
    </source>
</evidence>
<dbReference type="EMBL" id="JBJVNI010000018">
    <property type="protein sequence ID" value="MFM9613111.1"/>
    <property type="molecule type" value="Genomic_DNA"/>
</dbReference>
<feature type="region of interest" description="Disordered" evidence="3">
    <location>
        <begin position="1"/>
        <end position="20"/>
    </location>
</feature>
<dbReference type="PROSITE" id="PS50977">
    <property type="entry name" value="HTH_TETR_2"/>
    <property type="match status" value="1"/>
</dbReference>